<dbReference type="AlphaFoldDB" id="A0A1Y2B6J4"/>
<protein>
    <submittedName>
        <fullName evidence="1">Uncharacterized protein</fullName>
    </submittedName>
</protein>
<keyword evidence="2" id="KW-1185">Reference proteome</keyword>
<proteinExistence type="predicted"/>
<reference evidence="1 2" key="1">
    <citation type="submission" date="2016-07" db="EMBL/GenBank/DDBJ databases">
        <title>Pervasive Adenine N6-methylation of Active Genes in Fungi.</title>
        <authorList>
            <consortium name="DOE Joint Genome Institute"/>
            <person name="Mondo S.J."/>
            <person name="Dannebaum R.O."/>
            <person name="Kuo R.C."/>
            <person name="Labutti K."/>
            <person name="Haridas S."/>
            <person name="Kuo A."/>
            <person name="Salamov A."/>
            <person name="Ahrendt S.R."/>
            <person name="Lipzen A."/>
            <person name="Sullivan W."/>
            <person name="Andreopoulos W.B."/>
            <person name="Clum A."/>
            <person name="Lindquist E."/>
            <person name="Daum C."/>
            <person name="Ramamoorthy G.K."/>
            <person name="Gryganskyi A."/>
            <person name="Culley D."/>
            <person name="Magnuson J.K."/>
            <person name="James T.Y."/>
            <person name="O'Malley M.A."/>
            <person name="Stajich J.E."/>
            <person name="Spatafora J.W."/>
            <person name="Visel A."/>
            <person name="Grigoriev I.V."/>
        </authorList>
    </citation>
    <scope>NUCLEOTIDE SEQUENCE [LARGE SCALE GENOMIC DNA]</scope>
    <source>
        <strain evidence="1 2">JEL800</strain>
    </source>
</reference>
<name>A0A1Y2B6J4_9FUNG</name>
<organism evidence="1 2">
    <name type="scientific">Rhizoclosmatium globosum</name>
    <dbReference type="NCBI Taxonomy" id="329046"/>
    <lineage>
        <taxon>Eukaryota</taxon>
        <taxon>Fungi</taxon>
        <taxon>Fungi incertae sedis</taxon>
        <taxon>Chytridiomycota</taxon>
        <taxon>Chytridiomycota incertae sedis</taxon>
        <taxon>Chytridiomycetes</taxon>
        <taxon>Chytridiales</taxon>
        <taxon>Chytriomycetaceae</taxon>
        <taxon>Rhizoclosmatium</taxon>
    </lineage>
</organism>
<comment type="caution">
    <text evidence="1">The sequence shown here is derived from an EMBL/GenBank/DDBJ whole genome shotgun (WGS) entry which is preliminary data.</text>
</comment>
<gene>
    <name evidence="1" type="ORF">BCR33DRAFT_724505</name>
</gene>
<dbReference type="Proteomes" id="UP000193642">
    <property type="component" value="Unassembled WGS sequence"/>
</dbReference>
<sequence length="89" mass="9692">MDTPSNESFIDPARVIEGTVTQVTSVAEPKETVQPVQHLSAGSFIARNNPDTLNQMELCEYGRLRLTAHTTIIPFLLSPIPSGNESDPV</sequence>
<accession>A0A1Y2B6J4</accession>
<dbReference type="EMBL" id="MCGO01000084">
    <property type="protein sequence ID" value="ORY30160.1"/>
    <property type="molecule type" value="Genomic_DNA"/>
</dbReference>
<evidence type="ECO:0000313" key="1">
    <source>
        <dbReference type="EMBL" id="ORY30160.1"/>
    </source>
</evidence>
<evidence type="ECO:0000313" key="2">
    <source>
        <dbReference type="Proteomes" id="UP000193642"/>
    </source>
</evidence>